<evidence type="ECO:0000313" key="11">
    <source>
        <dbReference type="Proteomes" id="UP000326759"/>
    </source>
</evidence>
<dbReference type="PANTHER" id="PTHR12369:SF11">
    <property type="entry name" value="HEXOSYLTRANSFERASE"/>
    <property type="match status" value="1"/>
</dbReference>
<proteinExistence type="inferred from homology"/>
<evidence type="ECO:0000313" key="10">
    <source>
        <dbReference type="EMBL" id="KAB7507607.1"/>
    </source>
</evidence>
<comment type="subcellular location">
    <subcellularLocation>
        <location evidence="1 9">Golgi apparatus</location>
        <location evidence="1 9">Golgi stack membrane</location>
        <topology evidence="1 9">Single-pass type II membrane protein</topology>
    </subcellularLocation>
</comment>
<evidence type="ECO:0000256" key="4">
    <source>
        <dbReference type="ARBA" id="ARBA00022692"/>
    </source>
</evidence>
<comment type="caution">
    <text evidence="10">The sequence shown here is derived from an EMBL/GenBank/DDBJ whole genome shotgun (WGS) entry which is preliminary data.</text>
</comment>
<dbReference type="Proteomes" id="UP000326759">
    <property type="component" value="Unassembled WGS sequence"/>
</dbReference>
<dbReference type="InterPro" id="IPR029044">
    <property type="entry name" value="Nucleotide-diphossugar_trans"/>
</dbReference>
<evidence type="ECO:0000256" key="5">
    <source>
        <dbReference type="ARBA" id="ARBA00022968"/>
    </source>
</evidence>
<dbReference type="EMBL" id="SEYY01000286">
    <property type="protein sequence ID" value="KAB7507607.1"/>
    <property type="molecule type" value="Genomic_DNA"/>
</dbReference>
<keyword evidence="4" id="KW-0812">Transmembrane</keyword>
<evidence type="ECO:0000256" key="1">
    <source>
        <dbReference type="ARBA" id="ARBA00004447"/>
    </source>
</evidence>
<dbReference type="EC" id="2.4.1.-" evidence="9"/>
<evidence type="ECO:0000256" key="2">
    <source>
        <dbReference type="ARBA" id="ARBA00009239"/>
    </source>
</evidence>
<dbReference type="GO" id="GO:0047238">
    <property type="term" value="F:glucuronosyl-N-acetylgalactosaminyl-proteoglycan 4-beta-N-acetylgalactosaminyltransferase activity"/>
    <property type="evidence" value="ECO:0007669"/>
    <property type="project" value="TreeGrafter"/>
</dbReference>
<accession>A0A5N5TN52</accession>
<dbReference type="InterPro" id="IPR051227">
    <property type="entry name" value="CS_glycosyltransferase"/>
</dbReference>
<dbReference type="SUPFAM" id="SSF53448">
    <property type="entry name" value="Nucleotide-diphospho-sugar transferases"/>
    <property type="match status" value="1"/>
</dbReference>
<evidence type="ECO:0000256" key="9">
    <source>
        <dbReference type="RuleBase" id="RU364016"/>
    </source>
</evidence>
<dbReference type="Pfam" id="PF05679">
    <property type="entry name" value="CHGN"/>
    <property type="match status" value="1"/>
</dbReference>
<dbReference type="PANTHER" id="PTHR12369">
    <property type="entry name" value="CHONDROITIN SYNTHASE"/>
    <property type="match status" value="1"/>
</dbReference>
<sequence>MTRGKPNAKMVSWYKEQYPEAPLFYIQGDTINSKSKALALAASDLNDDSLLFIIDVDMVFKAEIFDRIRWFTIPGKQVYFPIVFSEYSPKMSREKNVGSEYEHFQYEEPFGLWREYGWGMVSIYQFDLVTVGGYDTTIVGWGDEDVDFSEKVINSMNVIRVPEPGLVHVYHDKNCHDILERKAIKERDCEIKATISNYNRNYNFKL</sequence>
<evidence type="ECO:0000256" key="8">
    <source>
        <dbReference type="ARBA" id="ARBA00023136"/>
    </source>
</evidence>
<keyword evidence="6" id="KW-1133">Transmembrane helix</keyword>
<name>A0A5N5TN52_9CRUS</name>
<evidence type="ECO:0000256" key="3">
    <source>
        <dbReference type="ARBA" id="ARBA00022679"/>
    </source>
</evidence>
<keyword evidence="8" id="KW-0472">Membrane</keyword>
<dbReference type="OrthoDB" id="431432at2759"/>
<evidence type="ECO:0000256" key="6">
    <source>
        <dbReference type="ARBA" id="ARBA00022989"/>
    </source>
</evidence>
<keyword evidence="5 9" id="KW-0735">Signal-anchor</keyword>
<dbReference type="Gene3D" id="3.90.550.10">
    <property type="entry name" value="Spore Coat Polysaccharide Biosynthesis Protein SpsA, Chain A"/>
    <property type="match status" value="1"/>
</dbReference>
<comment type="similarity">
    <text evidence="2 9">Belongs to the chondroitin N-acetylgalactosaminyltransferase family.</text>
</comment>
<reference evidence="10 11" key="1">
    <citation type="journal article" date="2019" name="PLoS Biol.">
        <title>Sex chromosomes control vertical transmission of feminizing Wolbachia symbionts in an isopod.</title>
        <authorList>
            <person name="Becking T."/>
            <person name="Chebbi M.A."/>
            <person name="Giraud I."/>
            <person name="Moumen B."/>
            <person name="Laverre T."/>
            <person name="Caubet Y."/>
            <person name="Peccoud J."/>
            <person name="Gilbert C."/>
            <person name="Cordaux R."/>
        </authorList>
    </citation>
    <scope>NUCLEOTIDE SEQUENCE [LARGE SCALE GENOMIC DNA]</scope>
    <source>
        <strain evidence="10">ANa2</strain>
        <tissue evidence="10">Whole body excluding digestive tract and cuticle</tissue>
    </source>
</reference>
<dbReference type="AlphaFoldDB" id="A0A5N5TN52"/>
<dbReference type="GO" id="GO:0032580">
    <property type="term" value="C:Golgi cisterna membrane"/>
    <property type="evidence" value="ECO:0007669"/>
    <property type="project" value="UniProtKB-SubCell"/>
</dbReference>
<evidence type="ECO:0000256" key="7">
    <source>
        <dbReference type="ARBA" id="ARBA00023034"/>
    </source>
</evidence>
<keyword evidence="3 9" id="KW-0808">Transferase</keyword>
<protein>
    <recommendedName>
        <fullName evidence="9">Hexosyltransferase</fullName>
        <ecNumber evidence="9">2.4.1.-</ecNumber>
    </recommendedName>
</protein>
<keyword evidence="7 9" id="KW-0333">Golgi apparatus</keyword>
<dbReference type="InterPro" id="IPR008428">
    <property type="entry name" value="Chond_GalNAc"/>
</dbReference>
<keyword evidence="11" id="KW-1185">Reference proteome</keyword>
<organism evidence="10 11">
    <name type="scientific">Armadillidium nasatum</name>
    <dbReference type="NCBI Taxonomy" id="96803"/>
    <lineage>
        <taxon>Eukaryota</taxon>
        <taxon>Metazoa</taxon>
        <taxon>Ecdysozoa</taxon>
        <taxon>Arthropoda</taxon>
        <taxon>Crustacea</taxon>
        <taxon>Multicrustacea</taxon>
        <taxon>Malacostraca</taxon>
        <taxon>Eumalacostraca</taxon>
        <taxon>Peracarida</taxon>
        <taxon>Isopoda</taxon>
        <taxon>Oniscidea</taxon>
        <taxon>Crinocheta</taxon>
        <taxon>Armadillidiidae</taxon>
        <taxon>Armadillidium</taxon>
    </lineage>
</organism>
<gene>
    <name evidence="10" type="primary">Chsy1</name>
    <name evidence="10" type="ORF">Anas_05179</name>
</gene>